<accession>I3V3J1</accession>
<dbReference type="HOGENOM" id="CLU_3331825_0_0_6"/>
<evidence type="ECO:0000313" key="1">
    <source>
        <dbReference type="EMBL" id="AFK72312.1"/>
    </source>
</evidence>
<protein>
    <submittedName>
        <fullName evidence="1">Uncharacterized protein</fullName>
    </submittedName>
</protein>
<gene>
    <name evidence="1" type="ORF">YSA_10216</name>
</gene>
<evidence type="ECO:0000313" key="2">
    <source>
        <dbReference type="Proteomes" id="UP000005268"/>
    </source>
</evidence>
<reference evidence="1 2" key="1">
    <citation type="journal article" date="2012" name="J. Bacteriol.">
        <title>Complete Genome Sequence of the Naphthalene-Degrading Pseudomonas putida Strain ND6.</title>
        <authorList>
            <person name="Li S."/>
            <person name="Zhao H."/>
            <person name="Li Y."/>
            <person name="Niu S."/>
            <person name="Cai B."/>
        </authorList>
    </citation>
    <scope>NUCLEOTIDE SEQUENCE [LARGE SCALE GENOMIC DNA]</scope>
    <source>
        <strain evidence="1 2">ND6</strain>
    </source>
</reference>
<proteinExistence type="predicted"/>
<sequence length="38" mass="4122">MGHAPSAAQKLISGDTRTYSLPGICLAIYQRLDLCEDI</sequence>
<dbReference type="KEGG" id="ppi:YSA_10216"/>
<organism evidence="1 2">
    <name type="scientific">Pseudomonas putida ND6</name>
    <dbReference type="NCBI Taxonomy" id="231023"/>
    <lineage>
        <taxon>Bacteria</taxon>
        <taxon>Pseudomonadati</taxon>
        <taxon>Pseudomonadota</taxon>
        <taxon>Gammaproteobacteria</taxon>
        <taxon>Pseudomonadales</taxon>
        <taxon>Pseudomonadaceae</taxon>
        <taxon>Pseudomonas</taxon>
    </lineage>
</organism>
<dbReference type="AlphaFoldDB" id="I3V3J1"/>
<dbReference type="EMBL" id="CP003588">
    <property type="protein sequence ID" value="AFK72312.1"/>
    <property type="molecule type" value="Genomic_DNA"/>
</dbReference>
<name>I3V3J1_PSEPU</name>
<dbReference type="Proteomes" id="UP000005268">
    <property type="component" value="Chromosome"/>
</dbReference>